<reference evidence="2 3" key="1">
    <citation type="submission" date="2019-06" db="EMBL/GenBank/DDBJ databases">
        <title>Whole genome sequencing of XDR Enterobacter.</title>
        <authorList>
            <person name="Gnana Soundari P."/>
            <person name="Vijayakumar R."/>
            <person name="Krishnan P."/>
        </authorList>
    </citation>
    <scope>NUCLEOTIDE SEQUENCE [LARGE SCALE GENOMIC DNA]</scope>
    <source>
        <strain evidence="2 3">C126</strain>
    </source>
</reference>
<dbReference type="EMBL" id="CP041054">
    <property type="protein sequence ID" value="QDE47737.1"/>
    <property type="molecule type" value="Genomic_DNA"/>
</dbReference>
<sequence length="84" mass="9499">MLLKNRKKSIPIATRAIIRAGKGHRYWSAFDQGIAQQLEEKSAKLHRLLFEPEVDRPIKTLDLPLGGSGGQDSDPSFERFLTDH</sequence>
<evidence type="ECO:0000313" key="3">
    <source>
        <dbReference type="Proteomes" id="UP000318237"/>
    </source>
</evidence>
<accession>A0A4Y5ZQB6</accession>
<dbReference type="Proteomes" id="UP000318237">
    <property type="component" value="Chromosome"/>
</dbReference>
<evidence type="ECO:0000313" key="2">
    <source>
        <dbReference type="EMBL" id="QDE47737.1"/>
    </source>
</evidence>
<feature type="region of interest" description="Disordered" evidence="1">
    <location>
        <begin position="61"/>
        <end position="84"/>
    </location>
</feature>
<gene>
    <name evidence="2" type="ORF">EIN43_25535</name>
</gene>
<proteinExistence type="predicted"/>
<evidence type="ECO:0000256" key="1">
    <source>
        <dbReference type="SAM" id="MobiDB-lite"/>
    </source>
</evidence>
<name>A0A4Y5ZQB6_9ENTR</name>
<organism evidence="2 3">
    <name type="scientific">Enterobacter hormaechei</name>
    <dbReference type="NCBI Taxonomy" id="158836"/>
    <lineage>
        <taxon>Bacteria</taxon>
        <taxon>Pseudomonadati</taxon>
        <taxon>Pseudomonadota</taxon>
        <taxon>Gammaproteobacteria</taxon>
        <taxon>Enterobacterales</taxon>
        <taxon>Enterobacteriaceae</taxon>
        <taxon>Enterobacter</taxon>
        <taxon>Enterobacter cloacae complex</taxon>
    </lineage>
</organism>
<protein>
    <submittedName>
        <fullName evidence="2">Uncharacterized protein</fullName>
    </submittedName>
</protein>
<dbReference type="AlphaFoldDB" id="A0A4Y5ZQB6"/>